<evidence type="ECO:0000313" key="2">
    <source>
        <dbReference type="EMBL" id="JAT71248.1"/>
    </source>
</evidence>
<proteinExistence type="predicted"/>
<feature type="region of interest" description="Disordered" evidence="1">
    <location>
        <begin position="257"/>
        <end position="294"/>
    </location>
</feature>
<feature type="region of interest" description="Disordered" evidence="1">
    <location>
        <begin position="101"/>
        <end position="142"/>
    </location>
</feature>
<dbReference type="AlphaFoldDB" id="A0A1D1ZWB5"/>
<evidence type="ECO:0000256" key="1">
    <source>
        <dbReference type="SAM" id="MobiDB-lite"/>
    </source>
</evidence>
<accession>A0A1D1ZWB5</accession>
<feature type="region of interest" description="Disordered" evidence="1">
    <location>
        <begin position="33"/>
        <end position="54"/>
    </location>
</feature>
<dbReference type="EMBL" id="GDKF01007374">
    <property type="protein sequence ID" value="JAT71248.1"/>
    <property type="molecule type" value="Transcribed_RNA"/>
</dbReference>
<gene>
    <name evidence="2" type="ORF">g.26538</name>
</gene>
<sequence>MRDTLAQRCSTLGPPFFHSALHSAGLHRHAPPLPLAQALDPAPPQPRCPVHGLPHHRIRGVHELPLHCHRSPGPHLHGQGRVEWRGRPCNALRQLRVRAPPQEAGHPGGMHQHQSRRRAPAAGRRGPPGDASRPPVWRLLPDGPELASRVQDAVQVPAQAHARGQAGSGPAIGVDPAGRRVAAAPQHHPQHDGHAPPLHLHARPPLLRRLRAGRGAADRRAAGHHVLQALHRRYRLLPAVSGRVGAVVEVNHACLRARTPPPTQPTPPGARSALPTQKPESLPLAPATAGHAQGQMHLSHSPFLSLAKMLFSECSEPHVCGNITLCSKIASTPPSLVPGCHPGTITLR</sequence>
<name>A0A1D1ZWB5_AUXPR</name>
<feature type="compositionally biased region" description="Pro residues" evidence="1">
    <location>
        <begin position="259"/>
        <end position="268"/>
    </location>
</feature>
<feature type="compositionally biased region" description="Low complexity" evidence="1">
    <location>
        <begin position="120"/>
        <end position="135"/>
    </location>
</feature>
<reference evidence="2" key="1">
    <citation type="submission" date="2015-08" db="EMBL/GenBank/DDBJ databases">
        <authorList>
            <person name="Babu N.S."/>
            <person name="Beckwith C.J."/>
            <person name="Beseler K.G."/>
            <person name="Brison A."/>
            <person name="Carone J.V."/>
            <person name="Caskin T.P."/>
            <person name="Diamond M."/>
            <person name="Durham M.E."/>
            <person name="Foxe J.M."/>
            <person name="Go M."/>
            <person name="Henderson B.A."/>
            <person name="Jones I.B."/>
            <person name="McGettigan J.A."/>
            <person name="Micheletti S.J."/>
            <person name="Nasrallah M.E."/>
            <person name="Ortiz D."/>
            <person name="Piller C.R."/>
            <person name="Privatt S.R."/>
            <person name="Schneider S.L."/>
            <person name="Sharp S."/>
            <person name="Smith T.C."/>
            <person name="Stanton J.D."/>
            <person name="Ullery H.E."/>
            <person name="Wilson R.J."/>
            <person name="Serrano M.G."/>
            <person name="Buck G."/>
            <person name="Lee V."/>
            <person name="Wang Y."/>
            <person name="Carvalho R."/>
            <person name="Voegtly L."/>
            <person name="Shi R."/>
            <person name="Duckworth R."/>
            <person name="Johnson A."/>
            <person name="Loviza R."/>
            <person name="Walstead R."/>
            <person name="Shah Z."/>
            <person name="Kiflezghi M."/>
            <person name="Wade K."/>
            <person name="Ball S.L."/>
            <person name="Bradley K.W."/>
            <person name="Asai D.J."/>
            <person name="Bowman C.A."/>
            <person name="Russell D.A."/>
            <person name="Pope W.H."/>
            <person name="Jacobs-Sera D."/>
            <person name="Hendrix R.W."/>
            <person name="Hatfull G.F."/>
        </authorList>
    </citation>
    <scope>NUCLEOTIDE SEQUENCE</scope>
</reference>
<organism evidence="2">
    <name type="scientific">Auxenochlorella protothecoides</name>
    <name type="common">Green microalga</name>
    <name type="synonym">Chlorella protothecoides</name>
    <dbReference type="NCBI Taxonomy" id="3075"/>
    <lineage>
        <taxon>Eukaryota</taxon>
        <taxon>Viridiplantae</taxon>
        <taxon>Chlorophyta</taxon>
        <taxon>core chlorophytes</taxon>
        <taxon>Trebouxiophyceae</taxon>
        <taxon>Chlorellales</taxon>
        <taxon>Chlorellaceae</taxon>
        <taxon>Auxenochlorella</taxon>
    </lineage>
</organism>
<protein>
    <submittedName>
        <fullName evidence="2">Uncharacterized protein</fullName>
    </submittedName>
</protein>